<evidence type="ECO:0000313" key="3">
    <source>
        <dbReference type="Proteomes" id="UP000295444"/>
    </source>
</evidence>
<dbReference type="CDD" id="cd04301">
    <property type="entry name" value="NAT_SF"/>
    <property type="match status" value="1"/>
</dbReference>
<dbReference type="GO" id="GO:0016747">
    <property type="term" value="F:acyltransferase activity, transferring groups other than amino-acyl groups"/>
    <property type="evidence" value="ECO:0007669"/>
    <property type="project" value="InterPro"/>
</dbReference>
<protein>
    <submittedName>
        <fullName evidence="2">Acetyltransferase (GNAT) family protein</fullName>
    </submittedName>
</protein>
<dbReference type="InterPro" id="IPR016181">
    <property type="entry name" value="Acyl_CoA_acyltransferase"/>
</dbReference>
<name>A0A4R6SPH8_LABRH</name>
<dbReference type="Proteomes" id="UP000295444">
    <property type="component" value="Unassembled WGS sequence"/>
</dbReference>
<comment type="caution">
    <text evidence="2">The sequence shown here is derived from an EMBL/GenBank/DDBJ whole genome shotgun (WGS) entry which is preliminary data.</text>
</comment>
<dbReference type="PANTHER" id="PTHR43072">
    <property type="entry name" value="N-ACETYLTRANSFERASE"/>
    <property type="match status" value="1"/>
</dbReference>
<dbReference type="AlphaFoldDB" id="A0A4R6SPH8"/>
<keyword evidence="3" id="KW-1185">Reference proteome</keyword>
<accession>A0A4R6SPH8</accession>
<dbReference type="OrthoDB" id="9799092at2"/>
<sequence>MTLTIDRVTPDSLDGFLGSVAGLFVEDAGTHDTAWDLDWPEREGRAYYTGLLGDENSLCLLASTENGPAGHLVGQVGGHRMRPGEVIATLVSMRVAEHARRAGVGSGLIAEFMKWANAKNATEAQVTAFAANAGAIDFYQRNGFAPYELTLKTRSGLGG</sequence>
<proteinExistence type="predicted"/>
<dbReference type="Pfam" id="PF00583">
    <property type="entry name" value="Acetyltransf_1"/>
    <property type="match status" value="1"/>
</dbReference>
<keyword evidence="2" id="KW-0808">Transferase</keyword>
<dbReference type="SUPFAM" id="SSF55729">
    <property type="entry name" value="Acyl-CoA N-acyltransferases (Nat)"/>
    <property type="match status" value="1"/>
</dbReference>
<dbReference type="EMBL" id="SNXZ01000001">
    <property type="protein sequence ID" value="TDQ05967.1"/>
    <property type="molecule type" value="Genomic_DNA"/>
</dbReference>
<dbReference type="RefSeq" id="WP_133848628.1">
    <property type="nucleotide sequence ID" value="NZ_SNXZ01000001.1"/>
</dbReference>
<dbReference type="Gene3D" id="3.40.630.30">
    <property type="match status" value="1"/>
</dbReference>
<evidence type="ECO:0000259" key="1">
    <source>
        <dbReference type="PROSITE" id="PS51186"/>
    </source>
</evidence>
<dbReference type="PROSITE" id="PS51186">
    <property type="entry name" value="GNAT"/>
    <property type="match status" value="1"/>
</dbReference>
<organism evidence="2 3">
    <name type="scientific">Labedaea rhizosphaerae</name>
    <dbReference type="NCBI Taxonomy" id="598644"/>
    <lineage>
        <taxon>Bacteria</taxon>
        <taxon>Bacillati</taxon>
        <taxon>Actinomycetota</taxon>
        <taxon>Actinomycetes</taxon>
        <taxon>Pseudonocardiales</taxon>
        <taxon>Pseudonocardiaceae</taxon>
        <taxon>Labedaea</taxon>
    </lineage>
</organism>
<feature type="domain" description="N-acetyltransferase" evidence="1">
    <location>
        <begin position="3"/>
        <end position="159"/>
    </location>
</feature>
<evidence type="ECO:0000313" key="2">
    <source>
        <dbReference type="EMBL" id="TDQ05967.1"/>
    </source>
</evidence>
<reference evidence="2 3" key="1">
    <citation type="submission" date="2019-03" db="EMBL/GenBank/DDBJ databases">
        <title>Genomic Encyclopedia of Type Strains, Phase IV (KMG-IV): sequencing the most valuable type-strain genomes for metagenomic binning, comparative biology and taxonomic classification.</title>
        <authorList>
            <person name="Goeker M."/>
        </authorList>
    </citation>
    <scope>NUCLEOTIDE SEQUENCE [LARGE SCALE GENOMIC DNA]</scope>
    <source>
        <strain evidence="2 3">DSM 45361</strain>
    </source>
</reference>
<gene>
    <name evidence="2" type="ORF">EV186_1011945</name>
</gene>
<dbReference type="InterPro" id="IPR000182">
    <property type="entry name" value="GNAT_dom"/>
</dbReference>